<dbReference type="Proteomes" id="UP001349343">
    <property type="component" value="Segment"/>
</dbReference>
<name>A0ABZ0Z426_9CAUD</name>
<proteinExistence type="predicted"/>
<evidence type="ECO:0000313" key="2">
    <source>
        <dbReference type="Proteomes" id="UP001349343"/>
    </source>
</evidence>
<organism evidence="1 2">
    <name type="scientific">phage Lak_Megaphage_RVC_JS4_GC31</name>
    <dbReference type="NCBI Taxonomy" id="3109228"/>
    <lineage>
        <taxon>Viruses</taxon>
        <taxon>Duplodnaviria</taxon>
        <taxon>Heunggongvirae</taxon>
        <taxon>Uroviricota</taxon>
        <taxon>Caudoviricetes</taxon>
        <taxon>Caudoviricetes code 15 clade</taxon>
    </lineage>
</organism>
<keyword evidence="2" id="KW-1185">Reference proteome</keyword>
<dbReference type="EMBL" id="OR769222">
    <property type="protein sequence ID" value="WQJ53222.1"/>
    <property type="molecule type" value="Genomic_DNA"/>
</dbReference>
<accession>A0ABZ0Z426</accession>
<reference evidence="1 2" key="1">
    <citation type="submission" date="2023-11" db="EMBL/GenBank/DDBJ databases">
        <authorList>
            <person name="Cook R."/>
            <person name="Crisci M."/>
            <person name="Pye H."/>
            <person name="Adriaenssens E."/>
            <person name="Santini J."/>
        </authorList>
    </citation>
    <scope>NUCLEOTIDE SEQUENCE [LARGE SCALE GENOMIC DNA]</scope>
    <source>
        <strain evidence="1">Lak_Megaphage_RVC_JS4_GC31</strain>
    </source>
</reference>
<protein>
    <submittedName>
        <fullName evidence="1">Uncharacterized protein</fullName>
    </submittedName>
</protein>
<evidence type="ECO:0000313" key="1">
    <source>
        <dbReference type="EMBL" id="WQJ53222.1"/>
    </source>
</evidence>
<sequence length="319" mass="37733">MYQQLYNTVVNAIQNGIYEELHIVTNFDECINDIVNTWIESKGKMLGTYNTNWVYNIKNETCYKPNNNAKLTDDDFEIYIEYISDIDEVPAYNKIRGIDLQISEHKIVIGYNNRTGGGLKYIKARLKHEFIHIREQYAKKDINVILNKKNTASNIINAFNIDTNDFYKITDILYFITPTEQHTRINEFQEFLKTVKFDEIKDILEDVDFTKYSLAQIYRTICFYYDNITLLQSYVNTLEELHKDNSLMMYLGYYITSKNLYNLKITENNVHDLNESLIDNVYDYLKNVYIDYIKKLVSVMDKVFSNNGITVLLFDHVFS</sequence>